<gene>
    <name evidence="2" type="ORF">OESDEN_10166</name>
</gene>
<dbReference type="OrthoDB" id="446635at2759"/>
<dbReference type="PANTHER" id="PTHR31938:SF4">
    <property type="entry name" value="NUCLEAR SPECKLE SPLICING REGULATORY PROTEIN 1"/>
    <property type="match status" value="1"/>
</dbReference>
<dbReference type="Proteomes" id="UP000053660">
    <property type="component" value="Unassembled WGS sequence"/>
</dbReference>
<evidence type="ECO:0000313" key="3">
    <source>
        <dbReference type="Proteomes" id="UP000053660"/>
    </source>
</evidence>
<keyword evidence="3" id="KW-1185">Reference proteome</keyword>
<reference evidence="2 3" key="1">
    <citation type="submission" date="2014-03" db="EMBL/GenBank/DDBJ databases">
        <title>Draft genome of the hookworm Oesophagostomum dentatum.</title>
        <authorList>
            <person name="Mitreva M."/>
        </authorList>
    </citation>
    <scope>NUCLEOTIDE SEQUENCE [LARGE SCALE GENOMIC DNA]</scope>
    <source>
        <strain evidence="2 3">OD-Hann</strain>
    </source>
</reference>
<dbReference type="PANTHER" id="PTHR31938">
    <property type="entry name" value="NUCLEAR SPECKLE SPLICING REGULATORY PROTEIN 1"/>
    <property type="match status" value="1"/>
</dbReference>
<name>A0A0B1T1G7_OESDE</name>
<feature type="region of interest" description="Disordered" evidence="1">
    <location>
        <begin position="44"/>
        <end position="214"/>
    </location>
</feature>
<dbReference type="AlphaFoldDB" id="A0A0B1T1G7"/>
<evidence type="ECO:0000313" key="2">
    <source>
        <dbReference type="EMBL" id="KHJ89996.1"/>
    </source>
</evidence>
<accession>A0A0B1T1G7</accession>
<organism evidence="2 3">
    <name type="scientific">Oesophagostomum dentatum</name>
    <name type="common">Nodular worm</name>
    <dbReference type="NCBI Taxonomy" id="61180"/>
    <lineage>
        <taxon>Eukaryota</taxon>
        <taxon>Metazoa</taxon>
        <taxon>Ecdysozoa</taxon>
        <taxon>Nematoda</taxon>
        <taxon>Chromadorea</taxon>
        <taxon>Rhabditida</taxon>
        <taxon>Rhabditina</taxon>
        <taxon>Rhabditomorpha</taxon>
        <taxon>Strongyloidea</taxon>
        <taxon>Strongylidae</taxon>
        <taxon>Oesophagostomum</taxon>
    </lineage>
</organism>
<dbReference type="InterPro" id="IPR042816">
    <property type="entry name" value="Nsrp1"/>
</dbReference>
<protein>
    <submittedName>
        <fullName evidence="2">Uncharacterized protein</fullName>
    </submittedName>
</protein>
<proteinExistence type="predicted"/>
<feature type="compositionally biased region" description="Basic and acidic residues" evidence="1">
    <location>
        <begin position="168"/>
        <end position="214"/>
    </location>
</feature>
<dbReference type="EMBL" id="KN553495">
    <property type="protein sequence ID" value="KHJ89996.1"/>
    <property type="molecule type" value="Genomic_DNA"/>
</dbReference>
<sequence>MEEVQKFREEEAYEKRFNEMTSVEHQKAWQQGFGRTLLNEIARGEQSMMQKGELHGGDGNTSAAITAKKKMRNIRQRLESKSQSSDEEEAASTTTKPAAVKKSIYSDDEDDSQPKFEPPKKNFPGELKPGLNRVAKAPTKSERLRERQFTPTPPSSDDESHTRRRRREKDDHRHRSERRSHHEDRPRESSERKEKKEKESLKKRIEPKKDDKEQRLIRLKEILKQRNGPEEIEEFRRRYLERRENGVVVPPL</sequence>
<evidence type="ECO:0000256" key="1">
    <source>
        <dbReference type="SAM" id="MobiDB-lite"/>
    </source>
</evidence>
<feature type="compositionally biased region" description="Basic and acidic residues" evidence="1">
    <location>
        <begin position="139"/>
        <end position="148"/>
    </location>
</feature>